<comment type="caution">
    <text evidence="2">The sequence shown here is derived from an EMBL/GenBank/DDBJ whole genome shotgun (WGS) entry which is preliminary data.</text>
</comment>
<dbReference type="NCBIfam" id="NF033547">
    <property type="entry name" value="transpos_IS1595"/>
    <property type="match status" value="1"/>
</dbReference>
<organism evidence="2 3">
    <name type="scientific">Candidatus Accumulibacter meliphilus</name>
    <dbReference type="NCBI Taxonomy" id="2211374"/>
    <lineage>
        <taxon>Bacteria</taxon>
        <taxon>Pseudomonadati</taxon>
        <taxon>Pseudomonadota</taxon>
        <taxon>Betaproteobacteria</taxon>
        <taxon>Candidatus Accumulibacter</taxon>
    </lineage>
</organism>
<feature type="region of interest" description="Disordered" evidence="1">
    <location>
        <begin position="186"/>
        <end position="223"/>
    </location>
</feature>
<protein>
    <submittedName>
        <fullName evidence="2">IS1595 family transposase</fullName>
    </submittedName>
</protein>
<dbReference type="EMBL" id="QPGA01000004">
    <property type="protein sequence ID" value="RDE51746.1"/>
    <property type="molecule type" value="Genomic_DNA"/>
</dbReference>
<name>A0A369XSD9_9PROT</name>
<evidence type="ECO:0000256" key="1">
    <source>
        <dbReference type="SAM" id="MobiDB-lite"/>
    </source>
</evidence>
<dbReference type="AlphaFoldDB" id="A0A369XSD9"/>
<accession>A0A369XSD9</accession>
<reference evidence="2 3" key="1">
    <citation type="submission" date="2018-05" db="EMBL/GenBank/DDBJ databases">
        <title>Integrated omic analyses show evidence that a Ca. Accumulibacter phosphatis strain performs denitrification under micro-aerobic conditions.</title>
        <authorList>
            <person name="Camejo P.Y."/>
            <person name="Katherine M.D."/>
            <person name="Daniel N.R."/>
        </authorList>
    </citation>
    <scope>NUCLEOTIDE SEQUENCE [LARGE SCALE GENOMIC DNA]</scope>
    <source>
        <strain evidence="2">UW-LDO-IC</strain>
    </source>
</reference>
<gene>
    <name evidence="2" type="ORF">DVS81_03725</name>
</gene>
<evidence type="ECO:0000313" key="3">
    <source>
        <dbReference type="Proteomes" id="UP000253831"/>
    </source>
</evidence>
<evidence type="ECO:0000313" key="2">
    <source>
        <dbReference type="EMBL" id="RDE51746.1"/>
    </source>
</evidence>
<sequence length="223" mass="24571">MLMKRNQFQPSLSTPQLFEHYEPATQCGAAFKTARRKEGFRCSRCAAAHRVLRGAKRTLFPWNACRHQTSLIAGTIFQNTKLGLMAWFIAIYLISQAKTALSVLALKRQLGVSDPTAWRIQHRLMQAMAARKERRGLECQIQVDNAHLGGERGGGKAGRGSEKKVLSVAAISLNDEGHRLHVELSTAAGSPARPLQRGPARHGQPPIRSPHTATALACRRRAP</sequence>
<dbReference type="Proteomes" id="UP000253831">
    <property type="component" value="Unassembled WGS sequence"/>
</dbReference>
<proteinExistence type="predicted"/>